<dbReference type="SUPFAM" id="SSF56112">
    <property type="entry name" value="Protein kinase-like (PK-like)"/>
    <property type="match status" value="1"/>
</dbReference>
<comment type="cofactor">
    <cofactor evidence="1">
        <name>Mg(2+)</name>
        <dbReference type="ChEBI" id="CHEBI:18420"/>
    </cofactor>
</comment>
<evidence type="ECO:0000256" key="9">
    <source>
        <dbReference type="ARBA" id="ARBA00022840"/>
    </source>
</evidence>
<keyword evidence="9 13" id="KW-0067">ATP-binding</keyword>
<evidence type="ECO:0000256" key="12">
    <source>
        <dbReference type="ARBA" id="ARBA00048679"/>
    </source>
</evidence>
<dbReference type="FunFam" id="1.10.510.10:FF:000172">
    <property type="entry name" value="serine/threonine-protein kinase Nek1 isoform X1"/>
    <property type="match status" value="1"/>
</dbReference>
<keyword evidence="4" id="KW-0723">Serine/threonine-protein kinase</keyword>
<sequence>MSKKSSVKDFEIMGKLGQGSFGSVYKVRRKVDSNIYVMKMIKISQLNKASQQESIGEVRILASLDNPYIVKYYDSFIETQTLHIIMEFCDKGDLSRHIKNQMGRLLPENKIWKYFIQMCLGLEYLHSQNVLHRDIKSMNVFLVREDSIRIGDLGVAKVLSNTAAFAHTMVGTPYYLSPELCEEKPYNVKSDVWALGCVLYEMCTLKHPFEGVNQGALILKIIRASFAPISSQYSEELVNVVNLCLAKDYRNRPTVSEILQRPGMKDRAFSLSIIIPSGSILSDSYIPARKAENNIYHNHRMDVIEEEKNSHFHDDNEIKQEKAMINKKERPVTGRPSSVINLADIVRPPKAPVIQKVDKAVIKELQVPLSRPTSGKLLINIDKQIQSSPKLISPIIPKQTKGDLLQNQELYKKQAKNLSPYYNALKPKLLLQPKNRLLKAVSHNQEDILEVQNLPDIPKPKKVGIKDLREKEINLRPLTQPSSDQKLSPLAAQSQRIKSNERPAQKSAAQKEPFILPKKIQPHINISYQIHDESQVNAFAISNAEISKIQNEFRHNESVEEQPSPNQSNLYEEEKIFEQTKSSLQKRLSENEKTENDLENIIAINKAENIKKIGKQNFMEIYGLLKAKVISQDEPTKEELEVIDGIIKSKVSNNYEEIQYSLFKILSLEEKLAKSQELSRKIRYDLL</sequence>
<keyword evidence="17" id="KW-1185">Reference proteome</keyword>
<dbReference type="Proteomes" id="UP001162131">
    <property type="component" value="Unassembled WGS sequence"/>
</dbReference>
<dbReference type="AlphaFoldDB" id="A0AAU9JGN0"/>
<evidence type="ECO:0000256" key="3">
    <source>
        <dbReference type="ARBA" id="ARBA00012513"/>
    </source>
</evidence>
<dbReference type="GO" id="GO:0004674">
    <property type="term" value="F:protein serine/threonine kinase activity"/>
    <property type="evidence" value="ECO:0007669"/>
    <property type="project" value="UniProtKB-KW"/>
</dbReference>
<keyword evidence="6" id="KW-0479">Metal-binding</keyword>
<evidence type="ECO:0000256" key="11">
    <source>
        <dbReference type="ARBA" id="ARBA00047899"/>
    </source>
</evidence>
<evidence type="ECO:0000256" key="7">
    <source>
        <dbReference type="ARBA" id="ARBA00022741"/>
    </source>
</evidence>
<dbReference type="Gene3D" id="1.10.510.10">
    <property type="entry name" value="Transferase(Phosphotransferase) domain 1"/>
    <property type="match status" value="1"/>
</dbReference>
<comment type="catalytic activity">
    <reaction evidence="11">
        <text>L-threonyl-[protein] + ATP = O-phospho-L-threonyl-[protein] + ADP + H(+)</text>
        <dbReference type="Rhea" id="RHEA:46608"/>
        <dbReference type="Rhea" id="RHEA-COMP:11060"/>
        <dbReference type="Rhea" id="RHEA-COMP:11605"/>
        <dbReference type="ChEBI" id="CHEBI:15378"/>
        <dbReference type="ChEBI" id="CHEBI:30013"/>
        <dbReference type="ChEBI" id="CHEBI:30616"/>
        <dbReference type="ChEBI" id="CHEBI:61977"/>
        <dbReference type="ChEBI" id="CHEBI:456216"/>
        <dbReference type="EC" id="2.7.11.1"/>
    </reaction>
</comment>
<dbReference type="InterPro" id="IPR051131">
    <property type="entry name" value="NEK_Ser/Thr_kinase_NIMA"/>
</dbReference>
<comment type="similarity">
    <text evidence="2">Belongs to the protein kinase superfamily. NEK Ser/Thr protein kinase family. NIMA subfamily.</text>
</comment>
<evidence type="ECO:0000256" key="1">
    <source>
        <dbReference type="ARBA" id="ARBA00001946"/>
    </source>
</evidence>
<keyword evidence="5" id="KW-0808">Transferase</keyword>
<evidence type="ECO:0000313" key="16">
    <source>
        <dbReference type="EMBL" id="CAG9324786.1"/>
    </source>
</evidence>
<evidence type="ECO:0000256" key="10">
    <source>
        <dbReference type="ARBA" id="ARBA00022842"/>
    </source>
</evidence>
<comment type="caution">
    <text evidence="16">The sequence shown here is derived from an EMBL/GenBank/DDBJ whole genome shotgun (WGS) entry which is preliminary data.</text>
</comment>
<evidence type="ECO:0000256" key="13">
    <source>
        <dbReference type="PROSITE-ProRule" id="PRU10141"/>
    </source>
</evidence>
<dbReference type="PANTHER" id="PTHR44899:SF3">
    <property type="entry name" value="SERINE_THREONINE-PROTEIN KINASE NEK1"/>
    <property type="match status" value="1"/>
</dbReference>
<dbReference type="Pfam" id="PF00069">
    <property type="entry name" value="Pkinase"/>
    <property type="match status" value="1"/>
</dbReference>
<dbReference type="PANTHER" id="PTHR44899">
    <property type="entry name" value="CAMK FAMILY PROTEIN KINASE"/>
    <property type="match status" value="1"/>
</dbReference>
<keyword evidence="10" id="KW-0460">Magnesium</keyword>
<dbReference type="InterPro" id="IPR017441">
    <property type="entry name" value="Protein_kinase_ATP_BS"/>
</dbReference>
<gene>
    <name evidence="16" type="ORF">BSTOLATCC_MIC36566</name>
</gene>
<evidence type="ECO:0000313" key="17">
    <source>
        <dbReference type="Proteomes" id="UP001162131"/>
    </source>
</evidence>
<reference evidence="16" key="1">
    <citation type="submission" date="2021-09" db="EMBL/GenBank/DDBJ databases">
        <authorList>
            <consortium name="AG Swart"/>
            <person name="Singh M."/>
            <person name="Singh A."/>
            <person name="Seah K."/>
            <person name="Emmerich C."/>
        </authorList>
    </citation>
    <scope>NUCLEOTIDE SEQUENCE</scope>
    <source>
        <strain evidence="16">ATCC30299</strain>
    </source>
</reference>
<keyword evidence="8" id="KW-0418">Kinase</keyword>
<feature type="binding site" evidence="13">
    <location>
        <position position="39"/>
    </location>
    <ligand>
        <name>ATP</name>
        <dbReference type="ChEBI" id="CHEBI:30616"/>
    </ligand>
</feature>
<feature type="region of interest" description="Disordered" evidence="14">
    <location>
        <begin position="476"/>
        <end position="514"/>
    </location>
</feature>
<proteinExistence type="inferred from homology"/>
<accession>A0AAU9JGN0</accession>
<feature type="compositionally biased region" description="Polar residues" evidence="14">
    <location>
        <begin position="477"/>
        <end position="497"/>
    </location>
</feature>
<dbReference type="EMBL" id="CAJZBQ010000036">
    <property type="protein sequence ID" value="CAG9324786.1"/>
    <property type="molecule type" value="Genomic_DNA"/>
</dbReference>
<name>A0AAU9JGN0_9CILI</name>
<dbReference type="FunFam" id="3.30.200.20:FF:000097">
    <property type="entry name" value="Probable serine/threonine-protein kinase nek1"/>
    <property type="match status" value="1"/>
</dbReference>
<feature type="domain" description="Protein kinase" evidence="15">
    <location>
        <begin position="10"/>
        <end position="264"/>
    </location>
</feature>
<evidence type="ECO:0000256" key="6">
    <source>
        <dbReference type="ARBA" id="ARBA00022723"/>
    </source>
</evidence>
<dbReference type="PROSITE" id="PS00107">
    <property type="entry name" value="PROTEIN_KINASE_ATP"/>
    <property type="match status" value="1"/>
</dbReference>
<dbReference type="Gene3D" id="3.30.200.20">
    <property type="entry name" value="Phosphorylase Kinase, domain 1"/>
    <property type="match status" value="1"/>
</dbReference>
<evidence type="ECO:0000256" key="4">
    <source>
        <dbReference type="ARBA" id="ARBA00022527"/>
    </source>
</evidence>
<evidence type="ECO:0000256" key="8">
    <source>
        <dbReference type="ARBA" id="ARBA00022777"/>
    </source>
</evidence>
<evidence type="ECO:0000256" key="2">
    <source>
        <dbReference type="ARBA" id="ARBA00010886"/>
    </source>
</evidence>
<dbReference type="InterPro" id="IPR011009">
    <property type="entry name" value="Kinase-like_dom_sf"/>
</dbReference>
<dbReference type="PROSITE" id="PS00108">
    <property type="entry name" value="PROTEIN_KINASE_ST"/>
    <property type="match status" value="1"/>
</dbReference>
<evidence type="ECO:0000256" key="14">
    <source>
        <dbReference type="SAM" id="MobiDB-lite"/>
    </source>
</evidence>
<dbReference type="EC" id="2.7.11.1" evidence="3"/>
<keyword evidence="7 13" id="KW-0547">Nucleotide-binding</keyword>
<dbReference type="InterPro" id="IPR000719">
    <property type="entry name" value="Prot_kinase_dom"/>
</dbReference>
<comment type="catalytic activity">
    <reaction evidence="12">
        <text>L-seryl-[protein] + ATP = O-phospho-L-seryl-[protein] + ADP + H(+)</text>
        <dbReference type="Rhea" id="RHEA:17989"/>
        <dbReference type="Rhea" id="RHEA-COMP:9863"/>
        <dbReference type="Rhea" id="RHEA-COMP:11604"/>
        <dbReference type="ChEBI" id="CHEBI:15378"/>
        <dbReference type="ChEBI" id="CHEBI:29999"/>
        <dbReference type="ChEBI" id="CHEBI:30616"/>
        <dbReference type="ChEBI" id="CHEBI:83421"/>
        <dbReference type="ChEBI" id="CHEBI:456216"/>
        <dbReference type="EC" id="2.7.11.1"/>
    </reaction>
</comment>
<dbReference type="GO" id="GO:0046872">
    <property type="term" value="F:metal ion binding"/>
    <property type="evidence" value="ECO:0007669"/>
    <property type="project" value="UniProtKB-KW"/>
</dbReference>
<dbReference type="GO" id="GO:0005524">
    <property type="term" value="F:ATP binding"/>
    <property type="evidence" value="ECO:0007669"/>
    <property type="project" value="UniProtKB-UniRule"/>
</dbReference>
<evidence type="ECO:0000256" key="5">
    <source>
        <dbReference type="ARBA" id="ARBA00022679"/>
    </source>
</evidence>
<dbReference type="InterPro" id="IPR008271">
    <property type="entry name" value="Ser/Thr_kinase_AS"/>
</dbReference>
<dbReference type="PROSITE" id="PS50011">
    <property type="entry name" value="PROTEIN_KINASE_DOM"/>
    <property type="match status" value="1"/>
</dbReference>
<evidence type="ECO:0000259" key="15">
    <source>
        <dbReference type="PROSITE" id="PS50011"/>
    </source>
</evidence>
<organism evidence="16 17">
    <name type="scientific">Blepharisma stoltei</name>
    <dbReference type="NCBI Taxonomy" id="1481888"/>
    <lineage>
        <taxon>Eukaryota</taxon>
        <taxon>Sar</taxon>
        <taxon>Alveolata</taxon>
        <taxon>Ciliophora</taxon>
        <taxon>Postciliodesmatophora</taxon>
        <taxon>Heterotrichea</taxon>
        <taxon>Heterotrichida</taxon>
        <taxon>Blepharismidae</taxon>
        <taxon>Blepharisma</taxon>
    </lineage>
</organism>
<protein>
    <recommendedName>
        <fullName evidence="3">non-specific serine/threonine protein kinase</fullName>
        <ecNumber evidence="3">2.7.11.1</ecNumber>
    </recommendedName>
</protein>
<dbReference type="SMART" id="SM00220">
    <property type="entry name" value="S_TKc"/>
    <property type="match status" value="1"/>
</dbReference>